<feature type="binding site" evidence="19">
    <location>
        <begin position="9"/>
        <end position="16"/>
    </location>
    <ligand>
        <name>GTP</name>
        <dbReference type="ChEBI" id="CHEBI:37565"/>
    </ligand>
</feature>
<dbReference type="UniPathway" id="UPA00148">
    <property type="reaction ID" value="UER00236"/>
</dbReference>
<comment type="similarity">
    <text evidence="7">Belongs to the CobU/CobP family.</text>
</comment>
<dbReference type="EC" id="2.7.1.156" evidence="8"/>
<accession>A0A4R2TKG5</accession>
<evidence type="ECO:0000256" key="11">
    <source>
        <dbReference type="ARBA" id="ARBA00022679"/>
    </source>
</evidence>
<comment type="pathway">
    <text evidence="5">Cofactor biosynthesis; adenosylcobalamin biosynthesis; adenosylcobalamin from cob(II)yrinate a,c-diamide: step 6/7.</text>
</comment>
<dbReference type="PANTHER" id="PTHR34848:SF1">
    <property type="entry name" value="BIFUNCTIONAL ADENOSYLCOBALAMIN BIOSYNTHESIS PROTEIN COBU"/>
    <property type="match status" value="1"/>
</dbReference>
<dbReference type="Pfam" id="PF02283">
    <property type="entry name" value="CobU"/>
    <property type="match status" value="1"/>
</dbReference>
<evidence type="ECO:0000256" key="7">
    <source>
        <dbReference type="ARBA" id="ARBA00007490"/>
    </source>
</evidence>
<comment type="catalytic activity">
    <reaction evidence="1">
        <text>adenosylcob(III)inamide + ATP = adenosylcob(III)inamide phosphate + ADP + H(+)</text>
        <dbReference type="Rhea" id="RHEA:15769"/>
        <dbReference type="ChEBI" id="CHEBI:2480"/>
        <dbReference type="ChEBI" id="CHEBI:15378"/>
        <dbReference type="ChEBI" id="CHEBI:30616"/>
        <dbReference type="ChEBI" id="CHEBI:58502"/>
        <dbReference type="ChEBI" id="CHEBI:456216"/>
        <dbReference type="EC" id="2.7.1.156"/>
    </reaction>
</comment>
<keyword evidence="20" id="KW-0548">Nucleotidyltransferase</keyword>
<keyword evidence="14" id="KW-0067">ATP-binding</keyword>
<dbReference type="NCBIfam" id="NF004469">
    <property type="entry name" value="PRK05800.1"/>
    <property type="match status" value="1"/>
</dbReference>
<evidence type="ECO:0000256" key="19">
    <source>
        <dbReference type="PIRSR" id="PIRSR006135-2"/>
    </source>
</evidence>
<proteinExistence type="inferred from homology"/>
<dbReference type="PANTHER" id="PTHR34848">
    <property type="match status" value="1"/>
</dbReference>
<evidence type="ECO:0000313" key="20">
    <source>
        <dbReference type="EMBL" id="TCQ04170.1"/>
    </source>
</evidence>
<evidence type="ECO:0000256" key="3">
    <source>
        <dbReference type="ARBA" id="ARBA00001522"/>
    </source>
</evidence>
<keyword evidence="10" id="KW-0169">Cobalamin biosynthesis</keyword>
<dbReference type="RefSeq" id="WP_132847864.1">
    <property type="nucleotide sequence ID" value="NZ_CP058648.1"/>
</dbReference>
<feature type="binding site" evidence="19">
    <location>
        <begin position="34"/>
        <end position="36"/>
    </location>
    <ligand>
        <name>GTP</name>
        <dbReference type="ChEBI" id="CHEBI:37565"/>
    </ligand>
</feature>
<evidence type="ECO:0000256" key="10">
    <source>
        <dbReference type="ARBA" id="ARBA00022573"/>
    </source>
</evidence>
<dbReference type="PIRSF" id="PIRSF006135">
    <property type="entry name" value="CobU"/>
    <property type="match status" value="1"/>
</dbReference>
<comment type="function">
    <text evidence="4">Catalyzes ATP-dependent phosphorylation of adenosylcobinamide and addition of GMP to adenosylcobinamide phosphate.</text>
</comment>
<sequence>MGKVILVTGGVRSGKSLFAEELAKKIGENILYIATAIPYDDEMRERIDVHKMFRPVSWTTYEVYKDLHEVIDSIDNKQDGILLDCVTIMITNLMFDYPSFDENNIGQSIIKEINEYIIDEFCKLLNFLKKRDINIIMVTNEIGWGLVPESKLGRVFRDISGKINQLLAREAEEVYLLVSGIPMKIK</sequence>
<protein>
    <recommendedName>
        <fullName evidence="16">Adenosylcobinamide kinase</fullName>
        <ecNumber evidence="8">2.7.1.156</ecNumber>
        <ecNumber evidence="9">2.7.7.62</ecNumber>
    </recommendedName>
    <alternativeName>
        <fullName evidence="17">Adenosylcobinamide-phosphate guanylyltransferase</fullName>
    </alternativeName>
</protein>
<reference evidence="20 21" key="1">
    <citation type="submission" date="2019-03" db="EMBL/GenBank/DDBJ databases">
        <title>Genomic Encyclopedia of Type Strains, Phase IV (KMG-IV): sequencing the most valuable type-strain genomes for metagenomic binning, comparative biology and taxonomic classification.</title>
        <authorList>
            <person name="Goeker M."/>
        </authorList>
    </citation>
    <scope>NUCLEOTIDE SEQUENCE [LARGE SCALE GENOMIC DNA]</scope>
    <source>
        <strain evidence="20 21">DSM 100013</strain>
    </source>
</reference>
<comment type="pathway">
    <text evidence="6">Cofactor biosynthesis; adenosylcobalamin biosynthesis; adenosylcobalamin from cob(II)yrinate a,c-diamide: step 5/7.</text>
</comment>
<comment type="catalytic activity">
    <reaction evidence="3">
        <text>adenosylcob(III)inamide + GTP = adenosylcob(III)inamide phosphate + GDP + H(+)</text>
        <dbReference type="Rhea" id="RHEA:15765"/>
        <dbReference type="ChEBI" id="CHEBI:2480"/>
        <dbReference type="ChEBI" id="CHEBI:15378"/>
        <dbReference type="ChEBI" id="CHEBI:37565"/>
        <dbReference type="ChEBI" id="CHEBI:58189"/>
        <dbReference type="ChEBI" id="CHEBI:58502"/>
        <dbReference type="EC" id="2.7.1.156"/>
    </reaction>
</comment>
<gene>
    <name evidence="20" type="ORF">EDD79_100750</name>
</gene>
<comment type="caution">
    <text evidence="20">The sequence shown here is derived from an EMBL/GenBank/DDBJ whole genome shotgun (WGS) entry which is preliminary data.</text>
</comment>
<evidence type="ECO:0000256" key="1">
    <source>
        <dbReference type="ARBA" id="ARBA00000312"/>
    </source>
</evidence>
<evidence type="ECO:0000256" key="18">
    <source>
        <dbReference type="PIRSR" id="PIRSR006135-1"/>
    </source>
</evidence>
<dbReference type="GO" id="GO:0009236">
    <property type="term" value="P:cobalamin biosynthetic process"/>
    <property type="evidence" value="ECO:0007669"/>
    <property type="project" value="UniProtKB-UniPathway"/>
</dbReference>
<evidence type="ECO:0000256" key="12">
    <source>
        <dbReference type="ARBA" id="ARBA00022741"/>
    </source>
</evidence>
<evidence type="ECO:0000256" key="13">
    <source>
        <dbReference type="ARBA" id="ARBA00022777"/>
    </source>
</evidence>
<evidence type="ECO:0000256" key="4">
    <source>
        <dbReference type="ARBA" id="ARBA00003889"/>
    </source>
</evidence>
<evidence type="ECO:0000256" key="2">
    <source>
        <dbReference type="ARBA" id="ARBA00000711"/>
    </source>
</evidence>
<dbReference type="CDD" id="cd00544">
    <property type="entry name" value="CobU"/>
    <property type="match status" value="1"/>
</dbReference>
<dbReference type="Proteomes" id="UP000295504">
    <property type="component" value="Unassembled WGS sequence"/>
</dbReference>
<keyword evidence="13 20" id="KW-0418">Kinase</keyword>
<dbReference type="GO" id="GO:0005524">
    <property type="term" value="F:ATP binding"/>
    <property type="evidence" value="ECO:0007669"/>
    <property type="project" value="UniProtKB-KW"/>
</dbReference>
<dbReference type="Gene3D" id="3.40.50.300">
    <property type="entry name" value="P-loop containing nucleotide triphosphate hydrolases"/>
    <property type="match status" value="1"/>
</dbReference>
<dbReference type="AlphaFoldDB" id="A0A4R2TKG5"/>
<dbReference type="GO" id="GO:0008820">
    <property type="term" value="F:cobinamide phosphate guanylyltransferase activity"/>
    <property type="evidence" value="ECO:0007669"/>
    <property type="project" value="UniProtKB-EC"/>
</dbReference>
<evidence type="ECO:0000256" key="17">
    <source>
        <dbReference type="ARBA" id="ARBA00030571"/>
    </source>
</evidence>
<keyword evidence="21" id="KW-1185">Reference proteome</keyword>
<feature type="binding site" evidence="19">
    <location>
        <position position="84"/>
    </location>
    <ligand>
        <name>GTP</name>
        <dbReference type="ChEBI" id="CHEBI:37565"/>
    </ligand>
</feature>
<evidence type="ECO:0000256" key="15">
    <source>
        <dbReference type="ARBA" id="ARBA00023134"/>
    </source>
</evidence>
<dbReference type="GO" id="GO:0043752">
    <property type="term" value="F:adenosylcobinamide kinase activity"/>
    <property type="evidence" value="ECO:0007669"/>
    <property type="project" value="UniProtKB-EC"/>
</dbReference>
<keyword evidence="15 19" id="KW-0342">GTP-binding</keyword>
<dbReference type="GO" id="GO:0005525">
    <property type="term" value="F:GTP binding"/>
    <property type="evidence" value="ECO:0007669"/>
    <property type="project" value="UniProtKB-KW"/>
</dbReference>
<evidence type="ECO:0000256" key="5">
    <source>
        <dbReference type="ARBA" id="ARBA00004692"/>
    </source>
</evidence>
<evidence type="ECO:0000256" key="9">
    <source>
        <dbReference type="ARBA" id="ARBA00012523"/>
    </source>
</evidence>
<evidence type="ECO:0000256" key="6">
    <source>
        <dbReference type="ARBA" id="ARBA00005159"/>
    </source>
</evidence>
<dbReference type="InterPro" id="IPR027417">
    <property type="entry name" value="P-loop_NTPase"/>
</dbReference>
<feature type="binding site" evidence="19">
    <location>
        <begin position="51"/>
        <end position="54"/>
    </location>
    <ligand>
        <name>GTP</name>
        <dbReference type="ChEBI" id="CHEBI:37565"/>
    </ligand>
</feature>
<dbReference type="EC" id="2.7.7.62" evidence="9"/>
<dbReference type="InterPro" id="IPR003203">
    <property type="entry name" value="CobU/CobP"/>
</dbReference>
<evidence type="ECO:0000256" key="8">
    <source>
        <dbReference type="ARBA" id="ARBA00012016"/>
    </source>
</evidence>
<evidence type="ECO:0000256" key="16">
    <source>
        <dbReference type="ARBA" id="ARBA00029570"/>
    </source>
</evidence>
<feature type="active site" description="GMP-histidine intermediate" evidence="18">
    <location>
        <position position="50"/>
    </location>
</feature>
<dbReference type="SUPFAM" id="SSF52540">
    <property type="entry name" value="P-loop containing nucleoside triphosphate hydrolases"/>
    <property type="match status" value="1"/>
</dbReference>
<evidence type="ECO:0000256" key="14">
    <source>
        <dbReference type="ARBA" id="ARBA00022840"/>
    </source>
</evidence>
<dbReference type="OrthoDB" id="9799422at2"/>
<dbReference type="EMBL" id="SLYC01000007">
    <property type="protein sequence ID" value="TCQ04170.1"/>
    <property type="molecule type" value="Genomic_DNA"/>
</dbReference>
<evidence type="ECO:0000313" key="21">
    <source>
        <dbReference type="Proteomes" id="UP000295504"/>
    </source>
</evidence>
<comment type="catalytic activity">
    <reaction evidence="2">
        <text>adenosylcob(III)inamide phosphate + GTP + H(+) = adenosylcob(III)inamide-GDP + diphosphate</text>
        <dbReference type="Rhea" id="RHEA:22712"/>
        <dbReference type="ChEBI" id="CHEBI:15378"/>
        <dbReference type="ChEBI" id="CHEBI:33019"/>
        <dbReference type="ChEBI" id="CHEBI:37565"/>
        <dbReference type="ChEBI" id="CHEBI:58502"/>
        <dbReference type="ChEBI" id="CHEBI:60487"/>
        <dbReference type="EC" id="2.7.7.62"/>
    </reaction>
</comment>
<keyword evidence="12 19" id="KW-0547">Nucleotide-binding</keyword>
<name>A0A4R2TKG5_9FIRM</name>
<organism evidence="20 21">
    <name type="scientific">Serpentinicella alkaliphila</name>
    <dbReference type="NCBI Taxonomy" id="1734049"/>
    <lineage>
        <taxon>Bacteria</taxon>
        <taxon>Bacillati</taxon>
        <taxon>Bacillota</taxon>
        <taxon>Clostridia</taxon>
        <taxon>Peptostreptococcales</taxon>
        <taxon>Natronincolaceae</taxon>
        <taxon>Serpentinicella</taxon>
    </lineage>
</organism>
<feature type="binding site" evidence="19">
    <location>
        <position position="62"/>
    </location>
    <ligand>
        <name>GTP</name>
        <dbReference type="ChEBI" id="CHEBI:37565"/>
    </ligand>
</feature>
<keyword evidence="11 20" id="KW-0808">Transferase</keyword>